<accession>A0ACA9KRG8</accession>
<evidence type="ECO:0000313" key="1">
    <source>
        <dbReference type="EMBL" id="CAG8487276.1"/>
    </source>
</evidence>
<evidence type="ECO:0000313" key="2">
    <source>
        <dbReference type="Proteomes" id="UP000789920"/>
    </source>
</evidence>
<organism evidence="1 2">
    <name type="scientific">Racocetra persica</name>
    <dbReference type="NCBI Taxonomy" id="160502"/>
    <lineage>
        <taxon>Eukaryota</taxon>
        <taxon>Fungi</taxon>
        <taxon>Fungi incertae sedis</taxon>
        <taxon>Mucoromycota</taxon>
        <taxon>Glomeromycotina</taxon>
        <taxon>Glomeromycetes</taxon>
        <taxon>Diversisporales</taxon>
        <taxon>Gigasporaceae</taxon>
        <taxon>Racocetra</taxon>
    </lineage>
</organism>
<reference evidence="1" key="1">
    <citation type="submission" date="2021-06" db="EMBL/GenBank/DDBJ databases">
        <authorList>
            <person name="Kallberg Y."/>
            <person name="Tangrot J."/>
            <person name="Rosling A."/>
        </authorList>
    </citation>
    <scope>NUCLEOTIDE SEQUENCE</scope>
    <source>
        <strain evidence="1">MA461A</strain>
    </source>
</reference>
<dbReference type="Proteomes" id="UP000789920">
    <property type="component" value="Unassembled WGS sequence"/>
</dbReference>
<name>A0ACA9KRG8_9GLOM</name>
<keyword evidence="2" id="KW-1185">Reference proteome</keyword>
<feature type="non-terminal residue" evidence="1">
    <location>
        <position position="1"/>
    </location>
</feature>
<dbReference type="EMBL" id="CAJVQC010001088">
    <property type="protein sequence ID" value="CAG8487276.1"/>
    <property type="molecule type" value="Genomic_DNA"/>
</dbReference>
<protein>
    <submittedName>
        <fullName evidence="1">23179_t:CDS:1</fullName>
    </submittedName>
</protein>
<gene>
    <name evidence="1" type="ORF">RPERSI_LOCUS1237</name>
</gene>
<proteinExistence type="predicted"/>
<comment type="caution">
    <text evidence="1">The sequence shown here is derived from an EMBL/GenBank/DDBJ whole genome shotgun (WGS) entry which is preliminary data.</text>
</comment>
<sequence>DFEKVDGIATSISNGFIKSPRDGYDLKSYVAFAAIGGQYVIVYLVVNDKTNINDDYRYPHLAIYAHLVKEGLDPLSEQFLLHESYNRSILLPTIINCQAGFNSLKLQSNICSWHYFSAVIYPIQLIDVTEFIKFSSSGSIIHKDIISKSDTHAFENHSIFMINQTIIPLPYGGSITFNISSIPDANNLRGSLQIYSSLDTLSNPHQIFEANYDHFENDYNHLESYGIFDNNTLWFVYGNASYNRKLITIDVDRIYTDFGYENAVILSSYPELDMLIPVLFDDNINIYLFSSIVPSSGNISIYQIIDQDTLLLRQIYPASSHCLVYNSTILSCQTLSSTFNRINSNYTIIVNDNFVTSLFNEPLRGIKKGVWNVMTSKNPSDFSKLLIEFSINKATDPLNEPSVNDIVKDLDIMIRNKYISALSDKKFMIFLDEQYGFQVKPNLLTEIKYKLLALAIIAFVLFVVYLLARWRYPKGKNFIIIKLSMMILDLLLDCLFIIENGHDISYLFIPRHVKF</sequence>